<accession>A0A2K9HBZ7</accession>
<evidence type="ECO:0000313" key="4">
    <source>
        <dbReference type="EMBL" id="SNR87925.1"/>
    </source>
</evidence>
<keyword evidence="1" id="KW-0229">DNA integration</keyword>
<dbReference type="Pfam" id="PF13102">
    <property type="entry name" value="Phage_int_SAM_5"/>
    <property type="match status" value="1"/>
</dbReference>
<evidence type="ECO:0000313" key="5">
    <source>
        <dbReference type="Proteomes" id="UP000198427"/>
    </source>
</evidence>
<dbReference type="PANTHER" id="PTHR30349">
    <property type="entry name" value="PHAGE INTEGRASE-RELATED"/>
    <property type="match status" value="1"/>
</dbReference>
<dbReference type="InterPro" id="IPR013762">
    <property type="entry name" value="Integrase-like_cat_sf"/>
</dbReference>
<dbReference type="RefSeq" id="WP_089366368.1">
    <property type="nucleotide sequence ID" value="NZ_CP023864.1"/>
</dbReference>
<gene>
    <name evidence="4" type="ORF">SAMN06265364_11661</name>
</gene>
<keyword evidence="2" id="KW-0238">DNA-binding</keyword>
<dbReference type="InterPro" id="IPR044068">
    <property type="entry name" value="CB"/>
</dbReference>
<dbReference type="Gene3D" id="1.10.150.130">
    <property type="match status" value="1"/>
</dbReference>
<keyword evidence="3" id="KW-0233">DNA recombination</keyword>
<dbReference type="GeneID" id="94030189"/>
<dbReference type="KEGG" id="pje:CRM71_12560"/>
<dbReference type="PROSITE" id="PS51900">
    <property type="entry name" value="CB"/>
    <property type="match status" value="1"/>
</dbReference>
<dbReference type="GO" id="GO:0003677">
    <property type="term" value="F:DNA binding"/>
    <property type="evidence" value="ECO:0007669"/>
    <property type="project" value="UniProtKB-UniRule"/>
</dbReference>
<comment type="caution">
    <text evidence="4">The sequence shown here is derived from an EMBL/GenBank/DDBJ whole genome shotgun (WGS) entry which is preliminary data.</text>
</comment>
<evidence type="ECO:0000256" key="2">
    <source>
        <dbReference type="ARBA" id="ARBA00023125"/>
    </source>
</evidence>
<reference evidence="4 5" key="1">
    <citation type="submission" date="2017-06" db="EMBL/GenBank/DDBJ databases">
        <authorList>
            <person name="Varghese N."/>
            <person name="Submissions S."/>
        </authorList>
    </citation>
    <scope>NUCLEOTIDE SEQUENCE [LARGE SCALE GENOMIC DNA]</scope>
    <source>
        <strain evidence="4 5">DSM 26989</strain>
    </source>
</reference>
<dbReference type="SUPFAM" id="SSF56349">
    <property type="entry name" value="DNA breaking-rejoining enzymes"/>
    <property type="match status" value="1"/>
</dbReference>
<dbReference type="GO" id="GO:0006310">
    <property type="term" value="P:DNA recombination"/>
    <property type="evidence" value="ECO:0007669"/>
    <property type="project" value="UniProtKB-KW"/>
</dbReference>
<name>A0A2K9HBZ7_9BACT</name>
<evidence type="ECO:0000256" key="3">
    <source>
        <dbReference type="ARBA" id="ARBA00023172"/>
    </source>
</evidence>
<dbReference type="InterPro" id="IPR025269">
    <property type="entry name" value="SAM-like_dom"/>
</dbReference>
<evidence type="ECO:0000256" key="1">
    <source>
        <dbReference type="ARBA" id="ARBA00022908"/>
    </source>
</evidence>
<dbReference type="GO" id="GO:0015074">
    <property type="term" value="P:DNA integration"/>
    <property type="evidence" value="ECO:0007669"/>
    <property type="project" value="UniProtKB-KW"/>
</dbReference>
<organism evidence="4 5">
    <name type="scientific">Prevotella jejuni</name>
    <dbReference type="NCBI Taxonomy" id="1177574"/>
    <lineage>
        <taxon>Bacteria</taxon>
        <taxon>Pseudomonadati</taxon>
        <taxon>Bacteroidota</taxon>
        <taxon>Bacteroidia</taxon>
        <taxon>Bacteroidales</taxon>
        <taxon>Prevotellaceae</taxon>
        <taxon>Prevotella</taxon>
    </lineage>
</organism>
<dbReference type="OrthoDB" id="5326076at2"/>
<dbReference type="Proteomes" id="UP000198427">
    <property type="component" value="Unassembled WGS sequence"/>
</dbReference>
<dbReference type="InterPro" id="IPR050090">
    <property type="entry name" value="Tyrosine_recombinase_XerCD"/>
</dbReference>
<sequence>MLTIKAEIQRDKLRQDGSYNVRIRFTKDRKVKRISTSLFAKKADLTDRFTIKEDSLIKQEADILILHYRKMFNEIHLEAETLDVNEIVARLNSRDKSDKPVDFIQFAKEWIANSTLKGAVNYTSALNSLIRFNKSEKLYTHQITSEFLQEFMAFLLNESKERAEQLKEKGKRVPSTRSTSLYLMSIRRLFKEAVKQYNKPDQGLIRIKNTPFAYFQIPKQESTRKRAITAELIRKIEQLPYQTVYKGIHHTNRFNLAKDCFILSFCMIGINSVDLFNATEYDGNTLTYYRTKTRDRRMDKAKMIVTVPKILHPLFEKYKDTTGKRIFNFYQSYVNEKAFNKAINKGLKEIGSILKIEDLEYYAARHSWATIALNKVGVSKYVVHEALNHIDESMRVTDIYIERDFSNENKANAKVVRYVFGR</sequence>
<dbReference type="AlphaFoldDB" id="A0A2K9HBZ7"/>
<proteinExistence type="predicted"/>
<dbReference type="Gene3D" id="1.10.443.10">
    <property type="entry name" value="Intergrase catalytic core"/>
    <property type="match status" value="1"/>
</dbReference>
<keyword evidence="5" id="KW-1185">Reference proteome</keyword>
<dbReference type="InterPro" id="IPR010998">
    <property type="entry name" value="Integrase_recombinase_N"/>
</dbReference>
<dbReference type="InterPro" id="IPR011010">
    <property type="entry name" value="DNA_brk_join_enz"/>
</dbReference>
<protein>
    <submittedName>
        <fullName evidence="4">Phage integrase SAM-like domain-containing protein</fullName>
    </submittedName>
</protein>
<dbReference type="EMBL" id="FZNZ01000016">
    <property type="protein sequence ID" value="SNR87925.1"/>
    <property type="molecule type" value="Genomic_DNA"/>
</dbReference>
<dbReference type="PANTHER" id="PTHR30349:SF64">
    <property type="entry name" value="PROPHAGE INTEGRASE INTD-RELATED"/>
    <property type="match status" value="1"/>
</dbReference>